<keyword evidence="5 9" id="KW-0028">Amino-acid biosynthesis</keyword>
<dbReference type="InterPro" id="IPR013785">
    <property type="entry name" value="Aldolase_TIM"/>
</dbReference>
<protein>
    <recommendedName>
        <fullName evidence="4 9">N-(5'-phosphoribosyl)anthranilate isomerase</fullName>
        <shortName evidence="9">PRAI</shortName>
        <ecNumber evidence="3 9">5.3.1.24</ecNumber>
    </recommendedName>
</protein>
<organism evidence="11 12">
    <name type="scientific">Parerythrobacter lacustris</name>
    <dbReference type="NCBI Taxonomy" id="2969984"/>
    <lineage>
        <taxon>Bacteria</taxon>
        <taxon>Pseudomonadati</taxon>
        <taxon>Pseudomonadota</taxon>
        <taxon>Alphaproteobacteria</taxon>
        <taxon>Sphingomonadales</taxon>
        <taxon>Erythrobacteraceae</taxon>
        <taxon>Parerythrobacter</taxon>
    </lineage>
</organism>
<evidence type="ECO:0000256" key="2">
    <source>
        <dbReference type="ARBA" id="ARBA00004664"/>
    </source>
</evidence>
<comment type="caution">
    <text evidence="11">The sequence shown here is derived from an EMBL/GenBank/DDBJ whole genome shotgun (WGS) entry which is preliminary data.</text>
</comment>
<dbReference type="InterPro" id="IPR001240">
    <property type="entry name" value="PRAI_dom"/>
</dbReference>
<dbReference type="GO" id="GO:0004640">
    <property type="term" value="F:phosphoribosylanthranilate isomerase activity"/>
    <property type="evidence" value="ECO:0007669"/>
    <property type="project" value="UniProtKB-EC"/>
</dbReference>
<dbReference type="Proteomes" id="UP001206067">
    <property type="component" value="Unassembled WGS sequence"/>
</dbReference>
<evidence type="ECO:0000313" key="11">
    <source>
        <dbReference type="EMBL" id="MCR2834572.1"/>
    </source>
</evidence>
<dbReference type="InterPro" id="IPR011060">
    <property type="entry name" value="RibuloseP-bd_barrel"/>
</dbReference>
<dbReference type="PANTHER" id="PTHR42894">
    <property type="entry name" value="N-(5'-PHOSPHORIBOSYL)ANTHRANILATE ISOMERASE"/>
    <property type="match status" value="1"/>
</dbReference>
<feature type="domain" description="N-(5'phosphoribosyl) anthranilate isomerase (PRAI)" evidence="10">
    <location>
        <begin position="5"/>
        <end position="204"/>
    </location>
</feature>
<dbReference type="HAMAP" id="MF_00135">
    <property type="entry name" value="PRAI"/>
    <property type="match status" value="1"/>
</dbReference>
<dbReference type="CDD" id="cd00405">
    <property type="entry name" value="PRAI"/>
    <property type="match status" value="1"/>
</dbReference>
<accession>A0ABT1XVW6</accession>
<name>A0ABT1XVW6_9SPHN</name>
<keyword evidence="6 9" id="KW-0822">Tryptophan biosynthesis</keyword>
<dbReference type="SUPFAM" id="SSF51366">
    <property type="entry name" value="Ribulose-phoshate binding barrel"/>
    <property type="match status" value="1"/>
</dbReference>
<keyword evidence="7 9" id="KW-0057">Aromatic amino acid biosynthesis</keyword>
<dbReference type="RefSeq" id="WP_257596406.1">
    <property type="nucleotide sequence ID" value="NZ_JANKHH010000006.1"/>
</dbReference>
<keyword evidence="8 9" id="KW-0413">Isomerase</keyword>
<reference evidence="11 12" key="1">
    <citation type="submission" date="2022-08" db="EMBL/GenBank/DDBJ databases">
        <title>Polyphasic taxonomy analysis of Qipengyuania sp.RS5-5.</title>
        <authorList>
            <person name="Xamxidin M."/>
            <person name="Wu M."/>
        </authorList>
    </citation>
    <scope>NUCLEOTIDE SEQUENCE [LARGE SCALE GENOMIC DNA]</scope>
    <source>
        <strain evidence="11 12">RS5-5</strain>
    </source>
</reference>
<evidence type="ECO:0000256" key="7">
    <source>
        <dbReference type="ARBA" id="ARBA00023141"/>
    </source>
</evidence>
<evidence type="ECO:0000256" key="3">
    <source>
        <dbReference type="ARBA" id="ARBA00012572"/>
    </source>
</evidence>
<dbReference type="Pfam" id="PF00697">
    <property type="entry name" value="PRAI"/>
    <property type="match status" value="1"/>
</dbReference>
<evidence type="ECO:0000256" key="9">
    <source>
        <dbReference type="HAMAP-Rule" id="MF_00135"/>
    </source>
</evidence>
<dbReference type="Gene3D" id="3.20.20.70">
    <property type="entry name" value="Aldolase class I"/>
    <property type="match status" value="1"/>
</dbReference>
<keyword evidence="12" id="KW-1185">Reference proteome</keyword>
<evidence type="ECO:0000259" key="10">
    <source>
        <dbReference type="Pfam" id="PF00697"/>
    </source>
</evidence>
<proteinExistence type="inferred from homology"/>
<evidence type="ECO:0000256" key="6">
    <source>
        <dbReference type="ARBA" id="ARBA00022822"/>
    </source>
</evidence>
<dbReference type="InterPro" id="IPR044643">
    <property type="entry name" value="TrpF_fam"/>
</dbReference>
<dbReference type="PANTHER" id="PTHR42894:SF1">
    <property type="entry name" value="N-(5'-PHOSPHORIBOSYL)ANTHRANILATE ISOMERASE"/>
    <property type="match status" value="1"/>
</dbReference>
<comment type="catalytic activity">
    <reaction evidence="1 9">
        <text>N-(5-phospho-beta-D-ribosyl)anthranilate = 1-(2-carboxyphenylamino)-1-deoxy-D-ribulose 5-phosphate</text>
        <dbReference type="Rhea" id="RHEA:21540"/>
        <dbReference type="ChEBI" id="CHEBI:18277"/>
        <dbReference type="ChEBI" id="CHEBI:58613"/>
        <dbReference type="EC" id="5.3.1.24"/>
    </reaction>
</comment>
<evidence type="ECO:0000256" key="1">
    <source>
        <dbReference type="ARBA" id="ARBA00001164"/>
    </source>
</evidence>
<dbReference type="EC" id="5.3.1.24" evidence="3 9"/>
<evidence type="ECO:0000313" key="12">
    <source>
        <dbReference type="Proteomes" id="UP001206067"/>
    </source>
</evidence>
<sequence length="210" mass="21893">MQAEIKICGLSTEESVEAAIAAGATHIGLVHFPPSPRHVDLATAGRLRALARGRVKVALLSVNAEVEAMSRMLEAVMPDVVQLHGSETPEWAALLRDKMPVEVWKALGVKDAATLEKSRRYEGAVDRLLFDAPAAALPGGNGEAFDWRLLAEFDHTIPWGLAGGLTADNVGAAIAATGAKLVDTSSGVERAPGVKDAAKIAAFCAAAHSA</sequence>
<evidence type="ECO:0000256" key="8">
    <source>
        <dbReference type="ARBA" id="ARBA00023235"/>
    </source>
</evidence>
<gene>
    <name evidence="9" type="primary">trpF</name>
    <name evidence="11" type="ORF">NSO95_11495</name>
</gene>
<comment type="similarity">
    <text evidence="9">Belongs to the TrpF family.</text>
</comment>
<evidence type="ECO:0000256" key="5">
    <source>
        <dbReference type="ARBA" id="ARBA00022605"/>
    </source>
</evidence>
<evidence type="ECO:0000256" key="4">
    <source>
        <dbReference type="ARBA" id="ARBA00022272"/>
    </source>
</evidence>
<dbReference type="NCBIfam" id="NF002295">
    <property type="entry name" value="PRK01222.1-1"/>
    <property type="match status" value="1"/>
</dbReference>
<comment type="pathway">
    <text evidence="2 9">Amino-acid biosynthesis; L-tryptophan biosynthesis; L-tryptophan from chorismate: step 3/5.</text>
</comment>
<dbReference type="EMBL" id="JANKHH010000006">
    <property type="protein sequence ID" value="MCR2834572.1"/>
    <property type="molecule type" value="Genomic_DNA"/>
</dbReference>